<proteinExistence type="predicted"/>
<dbReference type="Gene3D" id="3.90.550.10">
    <property type="entry name" value="Spore Coat Polysaccharide Biosynthesis Protein SpsA, Chain A"/>
    <property type="match status" value="1"/>
</dbReference>
<dbReference type="AlphaFoldDB" id="A0A220ML40"/>
<dbReference type="PANTHER" id="PTHR43630:SF2">
    <property type="entry name" value="GLYCOSYLTRANSFERASE"/>
    <property type="match status" value="1"/>
</dbReference>
<dbReference type="EMBL" id="CP018145">
    <property type="protein sequence ID" value="ASJ55846.1"/>
    <property type="molecule type" value="Genomic_DNA"/>
</dbReference>
<reference evidence="2 3" key="1">
    <citation type="submission" date="2016-11" db="EMBL/GenBank/DDBJ databases">
        <authorList>
            <person name="Jaros S."/>
            <person name="Januszkiewicz K."/>
            <person name="Wedrychowicz H."/>
        </authorList>
    </citation>
    <scope>NUCLEOTIDE SEQUENCE [LARGE SCALE GENOMIC DNA]</scope>
    <source>
        <strain evidence="2 3">NF2</strain>
    </source>
</reference>
<evidence type="ECO:0000259" key="1">
    <source>
        <dbReference type="Pfam" id="PF00535"/>
    </source>
</evidence>
<dbReference type="KEGG" id="bfm:BP422_21200"/>
<gene>
    <name evidence="2" type="ORF">BP422_21200</name>
</gene>
<dbReference type="SUPFAM" id="SSF53448">
    <property type="entry name" value="Nucleotide-diphospho-sugar transferases"/>
    <property type="match status" value="1"/>
</dbReference>
<accession>A0A220ML40</accession>
<evidence type="ECO:0000313" key="2">
    <source>
        <dbReference type="EMBL" id="ASJ55846.1"/>
    </source>
</evidence>
<name>A0A220ML40_9BACL</name>
<dbReference type="Proteomes" id="UP000197781">
    <property type="component" value="Chromosome"/>
</dbReference>
<organism evidence="2 3">
    <name type="scientific">Brevibacillus formosus</name>
    <dbReference type="NCBI Taxonomy" id="54913"/>
    <lineage>
        <taxon>Bacteria</taxon>
        <taxon>Bacillati</taxon>
        <taxon>Bacillota</taxon>
        <taxon>Bacilli</taxon>
        <taxon>Bacillales</taxon>
        <taxon>Paenibacillaceae</taxon>
        <taxon>Brevibacillus</taxon>
    </lineage>
</organism>
<dbReference type="InterPro" id="IPR001173">
    <property type="entry name" value="Glyco_trans_2-like"/>
</dbReference>
<dbReference type="Pfam" id="PF00535">
    <property type="entry name" value="Glycos_transf_2"/>
    <property type="match status" value="1"/>
</dbReference>
<dbReference type="PANTHER" id="PTHR43630">
    <property type="entry name" value="POLY-BETA-1,6-N-ACETYL-D-GLUCOSAMINE SYNTHASE"/>
    <property type="match status" value="1"/>
</dbReference>
<protein>
    <recommendedName>
        <fullName evidence="1">Glycosyltransferase 2-like domain-containing protein</fullName>
    </recommendedName>
</protein>
<evidence type="ECO:0000313" key="3">
    <source>
        <dbReference type="Proteomes" id="UP000197781"/>
    </source>
</evidence>
<feature type="domain" description="Glycosyltransferase 2-like" evidence="1">
    <location>
        <begin position="5"/>
        <end position="52"/>
    </location>
</feature>
<sequence length="62" mass="7014">MFTVSLCMIVRDEEESLGRCLSTVYDLVDEISIVDTGSTDRTKEIALTYGAQLFDVTWVDDF</sequence>
<dbReference type="InterPro" id="IPR029044">
    <property type="entry name" value="Nucleotide-diphossugar_trans"/>
</dbReference>